<dbReference type="InterPro" id="IPR001509">
    <property type="entry name" value="Epimerase_deHydtase"/>
</dbReference>
<dbReference type="Proteomes" id="UP000323917">
    <property type="component" value="Chromosome"/>
</dbReference>
<reference evidence="3 4" key="1">
    <citation type="submission" date="2019-08" db="EMBL/GenBank/DDBJ databases">
        <title>Deep-cultivation of Planctomycetes and their phenomic and genomic characterization uncovers novel biology.</title>
        <authorList>
            <person name="Wiegand S."/>
            <person name="Jogler M."/>
            <person name="Boedeker C."/>
            <person name="Pinto D."/>
            <person name="Vollmers J."/>
            <person name="Rivas-Marin E."/>
            <person name="Kohn T."/>
            <person name="Peeters S.H."/>
            <person name="Heuer A."/>
            <person name="Rast P."/>
            <person name="Oberbeckmann S."/>
            <person name="Bunk B."/>
            <person name="Jeske O."/>
            <person name="Meyerdierks A."/>
            <person name="Storesund J.E."/>
            <person name="Kallscheuer N."/>
            <person name="Luecker S."/>
            <person name="Lage O.M."/>
            <person name="Pohl T."/>
            <person name="Merkel B.J."/>
            <person name="Hornburger P."/>
            <person name="Mueller R.-W."/>
            <person name="Bruemmer F."/>
            <person name="Labrenz M."/>
            <person name="Spormann A.M."/>
            <person name="Op den Camp H."/>
            <person name="Overmann J."/>
            <person name="Amann R."/>
            <person name="Jetten M.S.M."/>
            <person name="Mascher T."/>
            <person name="Medema M.H."/>
            <person name="Devos D.P."/>
            <person name="Kaster A.-K."/>
            <person name="Ovreas L."/>
            <person name="Rohde M."/>
            <person name="Galperin M.Y."/>
            <person name="Jogler C."/>
        </authorList>
    </citation>
    <scope>NUCLEOTIDE SEQUENCE [LARGE SCALE GENOMIC DNA]</scope>
    <source>
        <strain evidence="3 4">Pr1d</strain>
    </source>
</reference>
<gene>
    <name evidence="3" type="ORF">Pr1d_27610</name>
</gene>
<dbReference type="OrthoDB" id="258549at2"/>
<sequence length="313" mass="33491">MKVLVTGGAGFIGSHIATALVERGDEVRILDNLCAGKRENLAHLEGNIDFIEGDVADSQAAATAVEGIELVFHQAALASVPRSVAAPLDTNAACVTGTLTLLDAARKSGVRRVVYAGSSSAYGNTPQPAKSEQDLPAPLSPYAAAKLAAEYYCQAFTETYGLETVTIRYFNVFGPRQDPTSEYSAVIPIFVSLMLQGKRPTMYGDGLQSRDFTFVEDIVRGNLLAAESPEAVGKSINVATGKQFTLLDLVASINRVLGTTIEAVFADPRPGDVRESLADISLAQELLGYKPQISFDEGLERSIDYYRSLFANN</sequence>
<name>A0A5B9QD93_9BACT</name>
<protein>
    <submittedName>
        <fullName evidence="3">UDP-glucose 4-epimerase</fullName>
        <ecNumber evidence="3">5.1.3.2</ecNumber>
    </submittedName>
</protein>
<proteinExistence type="inferred from homology"/>
<dbReference type="Gene3D" id="3.40.50.720">
    <property type="entry name" value="NAD(P)-binding Rossmann-like Domain"/>
    <property type="match status" value="1"/>
</dbReference>
<dbReference type="GO" id="GO:0003978">
    <property type="term" value="F:UDP-glucose 4-epimerase activity"/>
    <property type="evidence" value="ECO:0007669"/>
    <property type="project" value="UniProtKB-EC"/>
</dbReference>
<dbReference type="AlphaFoldDB" id="A0A5B9QD93"/>
<evidence type="ECO:0000313" key="3">
    <source>
        <dbReference type="EMBL" id="QEG35462.1"/>
    </source>
</evidence>
<keyword evidence="3" id="KW-0413">Isomerase</keyword>
<keyword evidence="4" id="KW-1185">Reference proteome</keyword>
<organism evidence="3 4">
    <name type="scientific">Bythopirellula goksoeyrii</name>
    <dbReference type="NCBI Taxonomy" id="1400387"/>
    <lineage>
        <taxon>Bacteria</taxon>
        <taxon>Pseudomonadati</taxon>
        <taxon>Planctomycetota</taxon>
        <taxon>Planctomycetia</taxon>
        <taxon>Pirellulales</taxon>
        <taxon>Lacipirellulaceae</taxon>
        <taxon>Bythopirellula</taxon>
    </lineage>
</organism>
<dbReference type="PANTHER" id="PTHR43000">
    <property type="entry name" value="DTDP-D-GLUCOSE 4,6-DEHYDRATASE-RELATED"/>
    <property type="match status" value="1"/>
</dbReference>
<evidence type="ECO:0000256" key="1">
    <source>
        <dbReference type="ARBA" id="ARBA00007637"/>
    </source>
</evidence>
<feature type="domain" description="NAD-dependent epimerase/dehydratase" evidence="2">
    <location>
        <begin position="3"/>
        <end position="239"/>
    </location>
</feature>
<dbReference type="EMBL" id="CP042913">
    <property type="protein sequence ID" value="QEG35462.1"/>
    <property type="molecule type" value="Genomic_DNA"/>
</dbReference>
<dbReference type="SUPFAM" id="SSF51735">
    <property type="entry name" value="NAD(P)-binding Rossmann-fold domains"/>
    <property type="match status" value="1"/>
</dbReference>
<comment type="similarity">
    <text evidence="1">Belongs to the NAD(P)-dependent epimerase/dehydratase family.</text>
</comment>
<dbReference type="KEGG" id="bgok:Pr1d_27610"/>
<dbReference type="Gene3D" id="3.90.25.10">
    <property type="entry name" value="UDP-galactose 4-epimerase, domain 1"/>
    <property type="match status" value="1"/>
</dbReference>
<accession>A0A5B9QD93</accession>
<dbReference type="InterPro" id="IPR036291">
    <property type="entry name" value="NAD(P)-bd_dom_sf"/>
</dbReference>
<evidence type="ECO:0000313" key="4">
    <source>
        <dbReference type="Proteomes" id="UP000323917"/>
    </source>
</evidence>
<dbReference type="EC" id="5.1.3.2" evidence="3"/>
<dbReference type="PRINTS" id="PR01713">
    <property type="entry name" value="NUCEPIMERASE"/>
</dbReference>
<dbReference type="Pfam" id="PF01370">
    <property type="entry name" value="Epimerase"/>
    <property type="match status" value="1"/>
</dbReference>
<dbReference type="CDD" id="cd05256">
    <property type="entry name" value="UDP_AE_SDR_e"/>
    <property type="match status" value="1"/>
</dbReference>
<dbReference type="RefSeq" id="WP_148073971.1">
    <property type="nucleotide sequence ID" value="NZ_CP042913.1"/>
</dbReference>
<evidence type="ECO:0000259" key="2">
    <source>
        <dbReference type="Pfam" id="PF01370"/>
    </source>
</evidence>